<gene>
    <name evidence="2" type="ORF">PPRIM_AZ9-3.1.T0200103</name>
</gene>
<proteinExistence type="predicted"/>
<dbReference type="Proteomes" id="UP000688137">
    <property type="component" value="Unassembled WGS sequence"/>
</dbReference>
<keyword evidence="3" id="KW-1185">Reference proteome</keyword>
<accession>A0A8S1KF98</accession>
<feature type="coiled-coil region" evidence="1">
    <location>
        <begin position="52"/>
        <end position="118"/>
    </location>
</feature>
<dbReference type="AlphaFoldDB" id="A0A8S1KF98"/>
<organism evidence="2 3">
    <name type="scientific">Paramecium primaurelia</name>
    <dbReference type="NCBI Taxonomy" id="5886"/>
    <lineage>
        <taxon>Eukaryota</taxon>
        <taxon>Sar</taxon>
        <taxon>Alveolata</taxon>
        <taxon>Ciliophora</taxon>
        <taxon>Intramacronucleata</taxon>
        <taxon>Oligohymenophorea</taxon>
        <taxon>Peniculida</taxon>
        <taxon>Parameciidae</taxon>
        <taxon>Paramecium</taxon>
    </lineage>
</organism>
<keyword evidence="1" id="KW-0175">Coiled coil</keyword>
<evidence type="ECO:0000256" key="1">
    <source>
        <dbReference type="SAM" id="Coils"/>
    </source>
</evidence>
<feature type="coiled-coil region" evidence="1">
    <location>
        <begin position="227"/>
        <end position="279"/>
    </location>
</feature>
<comment type="caution">
    <text evidence="2">The sequence shown here is derived from an EMBL/GenBank/DDBJ whole genome shotgun (WGS) entry which is preliminary data.</text>
</comment>
<dbReference type="OMA" id="NEDYKFR"/>
<dbReference type="EMBL" id="CAJJDM010000017">
    <property type="protein sequence ID" value="CAD8052991.1"/>
    <property type="molecule type" value="Genomic_DNA"/>
</dbReference>
<evidence type="ECO:0000313" key="2">
    <source>
        <dbReference type="EMBL" id="CAD8052991.1"/>
    </source>
</evidence>
<name>A0A8S1KF98_PARPR</name>
<reference evidence="2" key="1">
    <citation type="submission" date="2021-01" db="EMBL/GenBank/DDBJ databases">
        <authorList>
            <consortium name="Genoscope - CEA"/>
            <person name="William W."/>
        </authorList>
    </citation>
    <scope>NUCLEOTIDE SEQUENCE</scope>
</reference>
<sequence length="342" mass="41308">MSRSMRKGNTPALNSQIRPFSPNLTFKTDQLENQVLQPCQEKAEVQYLRFEIQQERQRSSQLEMQLQCEINQRVQNEQLFTNDINILRQQNEDYKLRIQELEIKFRENSIQYQNLLKESNDKIVSISMEFERIHNLQLNKQNDNEQGILRQNDQKQLAQELIAIQKLVEDLRNELITKQKTIYYLQEQLQMTQQTQRDNIGSNNKFREQEKNFDQLVSQINVLTQILEDKDNSLQQQSKQVENVYNELQQINQFNRQLNEENRNQKQGLDQSYKEIERLNRIIMIKNQELQDSYHNENIDWRRNFQDLNEKYHKCQEQLCFAQAELEASRATQRMTYLQQVK</sequence>
<evidence type="ECO:0000313" key="3">
    <source>
        <dbReference type="Proteomes" id="UP000688137"/>
    </source>
</evidence>
<protein>
    <submittedName>
        <fullName evidence="2">Uncharacterized protein</fullName>
    </submittedName>
</protein>